<feature type="region of interest" description="Disordered" evidence="6">
    <location>
        <begin position="233"/>
        <end position="252"/>
    </location>
</feature>
<evidence type="ECO:0000313" key="9">
    <source>
        <dbReference type="EMBL" id="TGN41511.1"/>
    </source>
</evidence>
<dbReference type="EMBL" id="SRPF01000001">
    <property type="protein sequence ID" value="TGN41511.1"/>
    <property type="molecule type" value="Genomic_DNA"/>
</dbReference>
<evidence type="ECO:0000256" key="4">
    <source>
        <dbReference type="ARBA" id="ARBA00022989"/>
    </source>
</evidence>
<gene>
    <name evidence="9" type="ORF">E5Q11_02965</name>
</gene>
<keyword evidence="2" id="KW-1003">Cell membrane</keyword>
<evidence type="ECO:0000256" key="2">
    <source>
        <dbReference type="ARBA" id="ARBA00022475"/>
    </source>
</evidence>
<keyword evidence="3 7" id="KW-0812">Transmembrane</keyword>
<feature type="transmembrane region" description="Helical" evidence="7">
    <location>
        <begin position="482"/>
        <end position="501"/>
    </location>
</feature>
<protein>
    <submittedName>
        <fullName evidence="9">Lipopolysaccharide biosynthesis protein</fullName>
    </submittedName>
</protein>
<dbReference type="RefSeq" id="WP_135801895.1">
    <property type="nucleotide sequence ID" value="NZ_SRPF01000001.1"/>
</dbReference>
<dbReference type="InterPro" id="IPR003856">
    <property type="entry name" value="LPS_length_determ_N"/>
</dbReference>
<accession>A0A4Z1C517</accession>
<evidence type="ECO:0000256" key="1">
    <source>
        <dbReference type="ARBA" id="ARBA00004651"/>
    </source>
</evidence>
<dbReference type="PANTHER" id="PTHR32309">
    <property type="entry name" value="TYROSINE-PROTEIN KINASE"/>
    <property type="match status" value="1"/>
</dbReference>
<dbReference type="InterPro" id="IPR014345">
    <property type="entry name" value="XrtA_polysacc_chain"/>
</dbReference>
<evidence type="ECO:0000313" key="10">
    <source>
        <dbReference type="Proteomes" id="UP000298325"/>
    </source>
</evidence>
<dbReference type="PANTHER" id="PTHR32309:SF31">
    <property type="entry name" value="CAPSULAR EXOPOLYSACCHARIDE FAMILY"/>
    <property type="match status" value="1"/>
</dbReference>
<dbReference type="AlphaFoldDB" id="A0A4Z1C517"/>
<sequence length="507" mass="57915">MALPLSHIPAEVFREIRKHKWISFFTFALVSFLVLGAGFVWPYQYRAEVVIYVDDSNIIRPLMEGRAVTTEISERTSTARELLQSRQILQELATDPELFGSAQPDQQELEERITRLRDGLSVHPRGESYFGIRYASTSQLDAFRIAQRLGQQFIEQSRDRKRAESRNAYDFIDKQVKGYEAQLNTVEQRMKEFLSENKEGTEEEANARMAELRTKLELAELDKRELETRVSSLMNQMQGVRPTLSQGQTEDAYRERIKSLEERLDQLRLQYHDTYPDIVITREQLAELRKQRANATAESDSASRQQSGGDAIPNPVYQELGVSLSNARANLASVETRIRSLQELLVNQEQRMVRIQANKAEFSEITRDMEVNKDIYDDLLKRREKARVSMHLDVEGQGMNFRIAEAAQYPTSPNGPQFQMFAFAGLFLGALAPFGALAGLLQLDPRVRAKEQLEDGIGLPVLVDIPAVRTPYEKRSSRRQTLFIFIFVFTVLAGYVGIVVAEHMGVL</sequence>
<dbReference type="GO" id="GO:0005886">
    <property type="term" value="C:plasma membrane"/>
    <property type="evidence" value="ECO:0007669"/>
    <property type="project" value="UniProtKB-SubCell"/>
</dbReference>
<feature type="domain" description="Polysaccharide chain length determinant N-terminal" evidence="8">
    <location>
        <begin position="11"/>
        <end position="94"/>
    </location>
</feature>
<keyword evidence="10" id="KW-1185">Reference proteome</keyword>
<feature type="compositionally biased region" description="Polar residues" evidence="6">
    <location>
        <begin position="293"/>
        <end position="308"/>
    </location>
</feature>
<comment type="caution">
    <text evidence="9">The sequence shown here is derived from an EMBL/GenBank/DDBJ whole genome shotgun (WGS) entry which is preliminary data.</text>
</comment>
<organism evidence="9 10">
    <name type="scientific">Marinobacter confluentis</name>
    <dbReference type="NCBI Taxonomy" id="1697557"/>
    <lineage>
        <taxon>Bacteria</taxon>
        <taxon>Pseudomonadati</taxon>
        <taxon>Pseudomonadota</taxon>
        <taxon>Gammaproteobacteria</taxon>
        <taxon>Pseudomonadales</taxon>
        <taxon>Marinobacteraceae</taxon>
        <taxon>Marinobacter</taxon>
    </lineage>
</organism>
<feature type="region of interest" description="Disordered" evidence="6">
    <location>
        <begin position="291"/>
        <end position="314"/>
    </location>
</feature>
<dbReference type="Proteomes" id="UP000298325">
    <property type="component" value="Unassembled WGS sequence"/>
</dbReference>
<evidence type="ECO:0000256" key="7">
    <source>
        <dbReference type="SAM" id="Phobius"/>
    </source>
</evidence>
<reference evidence="9 10" key="1">
    <citation type="submission" date="2019-04" db="EMBL/GenBank/DDBJ databases">
        <authorList>
            <person name="Park S."/>
            <person name="Yoon J.-H."/>
        </authorList>
    </citation>
    <scope>NUCLEOTIDE SEQUENCE [LARGE SCALE GENOMIC DNA]</scope>
    <source>
        <strain evidence="9 10">HJM-18</strain>
    </source>
</reference>
<evidence type="ECO:0000256" key="3">
    <source>
        <dbReference type="ARBA" id="ARBA00022692"/>
    </source>
</evidence>
<dbReference type="Pfam" id="PF02706">
    <property type="entry name" value="Wzz"/>
    <property type="match status" value="1"/>
</dbReference>
<feature type="transmembrane region" description="Helical" evidence="7">
    <location>
        <begin position="420"/>
        <end position="441"/>
    </location>
</feature>
<dbReference type="NCBIfam" id="TIGR03007">
    <property type="entry name" value="pepcterm_ChnLen"/>
    <property type="match status" value="1"/>
</dbReference>
<dbReference type="OrthoDB" id="9795292at2"/>
<evidence type="ECO:0000256" key="5">
    <source>
        <dbReference type="ARBA" id="ARBA00023136"/>
    </source>
</evidence>
<name>A0A4Z1C517_9GAMM</name>
<evidence type="ECO:0000259" key="8">
    <source>
        <dbReference type="Pfam" id="PF02706"/>
    </source>
</evidence>
<feature type="transmembrane region" description="Helical" evidence="7">
    <location>
        <begin position="21"/>
        <end position="41"/>
    </location>
</feature>
<proteinExistence type="predicted"/>
<keyword evidence="4 7" id="KW-1133">Transmembrane helix</keyword>
<evidence type="ECO:0000256" key="6">
    <source>
        <dbReference type="SAM" id="MobiDB-lite"/>
    </source>
</evidence>
<comment type="subcellular location">
    <subcellularLocation>
        <location evidence="1">Cell membrane</location>
        <topology evidence="1">Multi-pass membrane protein</topology>
    </subcellularLocation>
</comment>
<dbReference type="InterPro" id="IPR050445">
    <property type="entry name" value="Bact_polysacc_biosynth/exp"/>
</dbReference>
<feature type="compositionally biased region" description="Polar residues" evidence="6">
    <location>
        <begin position="233"/>
        <end position="249"/>
    </location>
</feature>
<keyword evidence="5 7" id="KW-0472">Membrane</keyword>